<proteinExistence type="predicted"/>
<dbReference type="GO" id="GO:0004048">
    <property type="term" value="F:anthranilate phosphoribosyltransferase activity"/>
    <property type="evidence" value="ECO:0007669"/>
    <property type="project" value="TreeGrafter"/>
</dbReference>
<evidence type="ECO:0000256" key="4">
    <source>
        <dbReference type="ARBA" id="ARBA00047683"/>
    </source>
</evidence>
<keyword evidence="3" id="KW-0456">Lyase</keyword>
<evidence type="ECO:0000256" key="2">
    <source>
        <dbReference type="ARBA" id="ARBA00022962"/>
    </source>
</evidence>
<keyword evidence="2" id="KW-0315">Glutamine amidotransferase</keyword>
<dbReference type="InterPro" id="IPR050472">
    <property type="entry name" value="Anth_synth/Amidotransfase"/>
</dbReference>
<dbReference type="InterPro" id="IPR006221">
    <property type="entry name" value="TrpG/PapA_dom"/>
</dbReference>
<dbReference type="EMBL" id="CP066007">
    <property type="protein sequence ID" value="QQB46882.1"/>
    <property type="molecule type" value="Genomic_DNA"/>
</dbReference>
<dbReference type="PRINTS" id="PR00097">
    <property type="entry name" value="ANTSNTHASEII"/>
</dbReference>
<dbReference type="RefSeq" id="WP_084037297.1">
    <property type="nucleotide sequence ID" value="NZ_CP066007.1"/>
</dbReference>
<keyword evidence="6" id="KW-0378">Hydrolase</keyword>
<dbReference type="SUPFAM" id="SSF52317">
    <property type="entry name" value="Class I glutamine amidotransferase-like"/>
    <property type="match status" value="1"/>
</dbReference>
<accession>A0A7T4EGC9</accession>
<evidence type="ECO:0000313" key="7">
    <source>
        <dbReference type="Proteomes" id="UP000596145"/>
    </source>
</evidence>
<evidence type="ECO:0000256" key="3">
    <source>
        <dbReference type="ARBA" id="ARBA00023239"/>
    </source>
</evidence>
<dbReference type="InterPro" id="IPR017926">
    <property type="entry name" value="GATASE"/>
</dbReference>
<dbReference type="PRINTS" id="PR00096">
    <property type="entry name" value="GATASE"/>
</dbReference>
<protein>
    <recommendedName>
        <fullName evidence="1">anthranilate synthase</fullName>
        <ecNumber evidence="1">4.1.3.27</ecNumber>
    </recommendedName>
</protein>
<evidence type="ECO:0000256" key="1">
    <source>
        <dbReference type="ARBA" id="ARBA00012266"/>
    </source>
</evidence>
<dbReference type="OrthoDB" id="9803598at2"/>
<dbReference type="AlphaFoldDB" id="A0A7T4EGC9"/>
<name>A0A7T4EGC9_9CORY</name>
<reference evidence="6 7" key="1">
    <citation type="submission" date="2020-12" db="EMBL/GenBank/DDBJ databases">
        <title>FDA dAtabase for Regulatory Grade micrObial Sequences (FDA-ARGOS): Supporting development and validation of Infectious Disease Dx tests.</title>
        <authorList>
            <person name="Sproer C."/>
            <person name="Gronow S."/>
            <person name="Severitt S."/>
            <person name="Schroder I."/>
            <person name="Tallon L."/>
            <person name="Sadzewicz L."/>
            <person name="Zhao X."/>
            <person name="Boylan J."/>
            <person name="Ott S."/>
            <person name="Bowen H."/>
            <person name="Vavikolanu K."/>
            <person name="Mehta A."/>
            <person name="Aluvathingal J."/>
            <person name="Nadendla S."/>
            <person name="Lowell S."/>
            <person name="Myers T."/>
            <person name="Yan Y."/>
            <person name="Sichtig H."/>
        </authorList>
    </citation>
    <scope>NUCLEOTIDE SEQUENCE [LARGE SCALE GENOMIC DNA]</scope>
    <source>
        <strain evidence="6 7">FDAARGOS_1053</strain>
    </source>
</reference>
<dbReference type="Gene3D" id="3.40.50.880">
    <property type="match status" value="1"/>
</dbReference>
<evidence type="ECO:0000259" key="5">
    <source>
        <dbReference type="Pfam" id="PF00117"/>
    </source>
</evidence>
<organism evidence="6 7">
    <name type="scientific">Corynebacterium glucuronolyticum</name>
    <dbReference type="NCBI Taxonomy" id="39791"/>
    <lineage>
        <taxon>Bacteria</taxon>
        <taxon>Bacillati</taxon>
        <taxon>Actinomycetota</taxon>
        <taxon>Actinomycetes</taxon>
        <taxon>Mycobacteriales</taxon>
        <taxon>Corynebacteriaceae</taxon>
        <taxon>Corynebacterium</taxon>
    </lineage>
</organism>
<dbReference type="PRINTS" id="PR00099">
    <property type="entry name" value="CPSGATASE"/>
</dbReference>
<dbReference type="GO" id="GO:0005829">
    <property type="term" value="C:cytosol"/>
    <property type="evidence" value="ECO:0007669"/>
    <property type="project" value="TreeGrafter"/>
</dbReference>
<dbReference type="InterPro" id="IPR029062">
    <property type="entry name" value="Class_I_gatase-like"/>
</dbReference>
<feature type="domain" description="Glutamine amidotransferase" evidence="5">
    <location>
        <begin position="5"/>
        <end position="193"/>
    </location>
</feature>
<evidence type="ECO:0000313" key="6">
    <source>
        <dbReference type="EMBL" id="QQB46882.1"/>
    </source>
</evidence>
<dbReference type="EC" id="4.1.3.27" evidence="1"/>
<dbReference type="CDD" id="cd01743">
    <property type="entry name" value="GATase1_Anthranilate_Synthase"/>
    <property type="match status" value="1"/>
</dbReference>
<dbReference type="GO" id="GO:0000162">
    <property type="term" value="P:L-tryptophan biosynthetic process"/>
    <property type="evidence" value="ECO:0007669"/>
    <property type="project" value="TreeGrafter"/>
</dbReference>
<sequence length="203" mass="21537">MKISLLDNHDSFVYNLVDTLVGLGHDCKVFRNTVPAADVLAVPADAIVLSPGPGHPRDAGYLMELVDRAYGKKPILGVCLGFQALLLHNGVSVRPCGPVHGKTDGMDVSRETSPIFEGLTDPTGLIPVARYHSLGIPVAELPEDIRPLGSCPSDLGPVAMTAVFPTDGAPAFGVQFHPESILTPQGPVILNRILDLMTKEMGK</sequence>
<dbReference type="PANTHER" id="PTHR43418">
    <property type="entry name" value="MULTIFUNCTIONAL TRYPTOPHAN BIOSYNTHESIS PROTEIN-RELATED"/>
    <property type="match status" value="1"/>
</dbReference>
<dbReference type="Pfam" id="PF00117">
    <property type="entry name" value="GATase"/>
    <property type="match status" value="1"/>
</dbReference>
<dbReference type="GO" id="GO:0002047">
    <property type="term" value="P:phenazine biosynthetic process"/>
    <property type="evidence" value="ECO:0007669"/>
    <property type="project" value="TreeGrafter"/>
</dbReference>
<dbReference type="GeneID" id="92761347"/>
<dbReference type="Proteomes" id="UP000596145">
    <property type="component" value="Chromosome"/>
</dbReference>
<dbReference type="GO" id="GO:0016787">
    <property type="term" value="F:hydrolase activity"/>
    <property type="evidence" value="ECO:0007669"/>
    <property type="project" value="UniProtKB-KW"/>
</dbReference>
<dbReference type="NCBIfam" id="TIGR00566">
    <property type="entry name" value="trpG_papA"/>
    <property type="match status" value="1"/>
</dbReference>
<dbReference type="PROSITE" id="PS51273">
    <property type="entry name" value="GATASE_TYPE_1"/>
    <property type="match status" value="1"/>
</dbReference>
<dbReference type="PANTHER" id="PTHR43418:SF2">
    <property type="entry name" value="BIFUNCTIONAL PROTEIN TRPGD"/>
    <property type="match status" value="1"/>
</dbReference>
<dbReference type="GO" id="GO:0004049">
    <property type="term" value="F:anthranilate synthase activity"/>
    <property type="evidence" value="ECO:0007669"/>
    <property type="project" value="UniProtKB-EC"/>
</dbReference>
<gene>
    <name evidence="6" type="ORF">I6I10_02850</name>
</gene>
<comment type="catalytic activity">
    <reaction evidence="4">
        <text>chorismate + L-glutamine = anthranilate + pyruvate + L-glutamate + H(+)</text>
        <dbReference type="Rhea" id="RHEA:21732"/>
        <dbReference type="ChEBI" id="CHEBI:15361"/>
        <dbReference type="ChEBI" id="CHEBI:15378"/>
        <dbReference type="ChEBI" id="CHEBI:16567"/>
        <dbReference type="ChEBI" id="CHEBI:29748"/>
        <dbReference type="ChEBI" id="CHEBI:29985"/>
        <dbReference type="ChEBI" id="CHEBI:58359"/>
        <dbReference type="EC" id="4.1.3.27"/>
    </reaction>
</comment>